<comment type="caution">
    <text evidence="9">The sequence shown here is derived from an EMBL/GenBank/DDBJ whole genome shotgun (WGS) entry which is preliminary data.</text>
</comment>
<proteinExistence type="predicted"/>
<feature type="domain" description="C2H2-type" evidence="8">
    <location>
        <begin position="10"/>
        <end position="39"/>
    </location>
</feature>
<dbReference type="InterPro" id="IPR036236">
    <property type="entry name" value="Znf_C2H2_sf"/>
</dbReference>
<protein>
    <recommendedName>
        <fullName evidence="8">C2H2-type domain-containing protein</fullName>
    </recommendedName>
</protein>
<dbReference type="InterPro" id="IPR013087">
    <property type="entry name" value="Znf_C2H2_type"/>
</dbReference>
<comment type="subcellular location">
    <subcellularLocation>
        <location evidence="1">Nucleus</location>
    </subcellularLocation>
</comment>
<gene>
    <name evidence="9" type="ORF">MHI_LOCUS656177</name>
</gene>
<dbReference type="GO" id="GO:0008270">
    <property type="term" value="F:zinc ion binding"/>
    <property type="evidence" value="ECO:0007669"/>
    <property type="project" value="UniProtKB-KW"/>
</dbReference>
<feature type="domain" description="C2H2-type" evidence="8">
    <location>
        <begin position="40"/>
        <end position="67"/>
    </location>
</feature>
<evidence type="ECO:0000256" key="5">
    <source>
        <dbReference type="ARBA" id="ARBA00022833"/>
    </source>
</evidence>
<keyword evidence="2" id="KW-0479">Metal-binding</keyword>
<evidence type="ECO:0000256" key="6">
    <source>
        <dbReference type="ARBA" id="ARBA00023242"/>
    </source>
</evidence>
<organism evidence="9 10">
    <name type="scientific">Heterotrigona itama</name>
    <dbReference type="NCBI Taxonomy" id="395501"/>
    <lineage>
        <taxon>Eukaryota</taxon>
        <taxon>Metazoa</taxon>
        <taxon>Ecdysozoa</taxon>
        <taxon>Arthropoda</taxon>
        <taxon>Hexapoda</taxon>
        <taxon>Insecta</taxon>
        <taxon>Pterygota</taxon>
        <taxon>Neoptera</taxon>
        <taxon>Endopterygota</taxon>
        <taxon>Hymenoptera</taxon>
        <taxon>Apocrita</taxon>
        <taxon>Aculeata</taxon>
        <taxon>Apoidea</taxon>
        <taxon>Anthophila</taxon>
        <taxon>Apidae</taxon>
        <taxon>Heterotrigona</taxon>
    </lineage>
</organism>
<reference evidence="9" key="1">
    <citation type="submission" date="2020-07" db="EMBL/GenBank/DDBJ databases">
        <authorList>
            <person name="Nazaruddin N."/>
        </authorList>
    </citation>
    <scope>NUCLEOTIDE SEQUENCE</scope>
</reference>
<dbReference type="InterPro" id="IPR050331">
    <property type="entry name" value="Zinc_finger"/>
</dbReference>
<dbReference type="InterPro" id="IPR008598">
    <property type="entry name" value="Di19_Zn-bd"/>
</dbReference>
<feature type="domain" description="C2H2-type" evidence="8">
    <location>
        <begin position="99"/>
        <end position="126"/>
    </location>
</feature>
<dbReference type="PROSITE" id="PS50157">
    <property type="entry name" value="ZINC_FINGER_C2H2_2"/>
    <property type="match status" value="5"/>
</dbReference>
<evidence type="ECO:0000256" key="1">
    <source>
        <dbReference type="ARBA" id="ARBA00004123"/>
    </source>
</evidence>
<dbReference type="SUPFAM" id="SSF57667">
    <property type="entry name" value="beta-beta-alpha zinc fingers"/>
    <property type="match status" value="2"/>
</dbReference>
<name>A0A6V7H8W3_9HYME</name>
<evidence type="ECO:0000256" key="7">
    <source>
        <dbReference type="PROSITE-ProRule" id="PRU00042"/>
    </source>
</evidence>
<feature type="domain" description="C2H2-type" evidence="8">
    <location>
        <begin position="69"/>
        <end position="97"/>
    </location>
</feature>
<feature type="domain" description="C2H2-type" evidence="8">
    <location>
        <begin position="128"/>
        <end position="151"/>
    </location>
</feature>
<evidence type="ECO:0000259" key="8">
    <source>
        <dbReference type="PROSITE" id="PS50157"/>
    </source>
</evidence>
<evidence type="ECO:0000313" key="9">
    <source>
        <dbReference type="EMBL" id="CAD1476575.1"/>
    </source>
</evidence>
<evidence type="ECO:0000256" key="3">
    <source>
        <dbReference type="ARBA" id="ARBA00022737"/>
    </source>
</evidence>
<keyword evidence="3" id="KW-0677">Repeat</keyword>
<dbReference type="Proteomes" id="UP000752696">
    <property type="component" value="Unassembled WGS sequence"/>
</dbReference>
<dbReference type="PANTHER" id="PTHR16515:SF66">
    <property type="entry name" value="C2H2-TYPE DOMAIN-CONTAINING PROTEIN"/>
    <property type="match status" value="1"/>
</dbReference>
<dbReference type="EMBL" id="CAJDYZ010009472">
    <property type="protein sequence ID" value="CAD1476575.1"/>
    <property type="molecule type" value="Genomic_DNA"/>
</dbReference>
<dbReference type="PANTHER" id="PTHR16515">
    <property type="entry name" value="PR DOMAIN ZINC FINGER PROTEIN"/>
    <property type="match status" value="1"/>
</dbReference>
<evidence type="ECO:0000256" key="2">
    <source>
        <dbReference type="ARBA" id="ARBA00022723"/>
    </source>
</evidence>
<sequence length="155" mass="18508">AGATTREIVYPCRVCGKIYSRKSSMYTHVRLCVRSQKKLWPCSQCGKRYKWRASLKTHIRVECGKEPTFTCPICGKKFKHKHRWQSHAKSIHLVSKKVWWCSQCGKRYMWRDSLKKHLRVECGKDPTFECPICGRKFKHKHRWQSHAKLIHYVTM</sequence>
<keyword evidence="5" id="KW-0862">Zinc</keyword>
<dbReference type="Gene3D" id="3.30.160.60">
    <property type="entry name" value="Classic Zinc Finger"/>
    <property type="match status" value="3"/>
</dbReference>
<keyword evidence="6" id="KW-0539">Nucleus</keyword>
<dbReference type="GO" id="GO:0005634">
    <property type="term" value="C:nucleus"/>
    <property type="evidence" value="ECO:0007669"/>
    <property type="project" value="UniProtKB-SubCell"/>
</dbReference>
<dbReference type="AlphaFoldDB" id="A0A6V7H8W3"/>
<evidence type="ECO:0000256" key="4">
    <source>
        <dbReference type="ARBA" id="ARBA00022771"/>
    </source>
</evidence>
<keyword evidence="10" id="KW-1185">Reference proteome</keyword>
<feature type="non-terminal residue" evidence="9">
    <location>
        <position position="1"/>
    </location>
</feature>
<dbReference type="PROSITE" id="PS00028">
    <property type="entry name" value="ZINC_FINGER_C2H2_1"/>
    <property type="match status" value="2"/>
</dbReference>
<accession>A0A6V7H8W3</accession>
<keyword evidence="4 7" id="KW-0863">Zinc-finger</keyword>
<dbReference type="SMART" id="SM00355">
    <property type="entry name" value="ZnF_C2H2"/>
    <property type="match status" value="5"/>
</dbReference>
<dbReference type="GO" id="GO:0010468">
    <property type="term" value="P:regulation of gene expression"/>
    <property type="evidence" value="ECO:0007669"/>
    <property type="project" value="TreeGrafter"/>
</dbReference>
<dbReference type="Pfam" id="PF05605">
    <property type="entry name" value="zf-Di19"/>
    <property type="match status" value="1"/>
</dbReference>
<evidence type="ECO:0000313" key="10">
    <source>
        <dbReference type="Proteomes" id="UP000752696"/>
    </source>
</evidence>
<dbReference type="OrthoDB" id="10004641at2759"/>
<dbReference type="Pfam" id="PF00096">
    <property type="entry name" value="zf-C2H2"/>
    <property type="match status" value="2"/>
</dbReference>